<keyword evidence="5" id="KW-1185">Reference proteome</keyword>
<dbReference type="Proteomes" id="UP000646877">
    <property type="component" value="Unassembled WGS sequence"/>
</dbReference>
<accession>A0A8I2H645</accession>
<dbReference type="EMBL" id="WEIA01000005">
    <property type="protein sequence ID" value="NLR21759.1"/>
    <property type="molecule type" value="Genomic_DNA"/>
</dbReference>
<dbReference type="AlphaFoldDB" id="A0A8I2H645"/>
<sequence length="173" mass="19708">MKYLLFLLLLPIKSFAVNTWDLTDPSNLDIANTYPNYQLLQILSFEDTGNGQSIIGFKTEKSNENWGPVFAASIALSKNGNQRIYIYTARTCNNTQKRYEDIILKTNEKNVRYSKYCDGSIEYLTPRTTAGDNFLESEFKKKNVVVIEFSDIKLVFDARGFTKAWNSKGGDAL</sequence>
<name>A0A8I2H645_9GAMM</name>
<keyword evidence="1" id="KW-0732">Signal</keyword>
<evidence type="ECO:0000313" key="2">
    <source>
        <dbReference type="EMBL" id="NLR21759.1"/>
    </source>
</evidence>
<protein>
    <submittedName>
        <fullName evidence="2">Uncharacterized protein</fullName>
    </submittedName>
</protein>
<reference evidence="3 5" key="2">
    <citation type="submission" date="2023-10" db="EMBL/GenBank/DDBJ databases">
        <title>To unveil natural product biosynthetic capacity in Pseudoalteromonas.</title>
        <authorList>
            <person name="Wang J."/>
        </authorList>
    </citation>
    <scope>NUCLEOTIDE SEQUENCE [LARGE SCALE GENOMIC DNA]</scope>
    <source>
        <strain evidence="3 5">DSM 15914</strain>
    </source>
</reference>
<evidence type="ECO:0000256" key="1">
    <source>
        <dbReference type="SAM" id="SignalP"/>
    </source>
</evidence>
<organism evidence="2 4">
    <name type="scientific">Pseudoalteromonas maricaloris</name>
    <dbReference type="NCBI Taxonomy" id="184924"/>
    <lineage>
        <taxon>Bacteria</taxon>
        <taxon>Pseudomonadati</taxon>
        <taxon>Pseudomonadota</taxon>
        <taxon>Gammaproteobacteria</taxon>
        <taxon>Alteromonadales</taxon>
        <taxon>Pseudoalteromonadaceae</taxon>
        <taxon>Pseudoalteromonas</taxon>
    </lineage>
</organism>
<evidence type="ECO:0000313" key="4">
    <source>
        <dbReference type="Proteomes" id="UP000646877"/>
    </source>
</evidence>
<evidence type="ECO:0000313" key="3">
    <source>
        <dbReference type="EMBL" id="WOX28297.1"/>
    </source>
</evidence>
<reference evidence="2" key="1">
    <citation type="submission" date="2019-10" db="EMBL/GenBank/DDBJ databases">
        <authorList>
            <person name="Paulsen S."/>
        </authorList>
    </citation>
    <scope>NUCLEOTIDE SEQUENCE</scope>
    <source>
        <strain evidence="2">LMG 19692</strain>
    </source>
</reference>
<evidence type="ECO:0000313" key="5">
    <source>
        <dbReference type="Proteomes" id="UP001304419"/>
    </source>
</evidence>
<feature type="chain" id="PRO_5034050206" evidence="1">
    <location>
        <begin position="17"/>
        <end position="173"/>
    </location>
</feature>
<dbReference type="RefSeq" id="WP_193521875.1">
    <property type="nucleotide sequence ID" value="NZ_CBCSDF010000010.1"/>
</dbReference>
<dbReference type="Proteomes" id="UP001304419">
    <property type="component" value="Chromosome 1"/>
</dbReference>
<dbReference type="EMBL" id="CP137578">
    <property type="protein sequence ID" value="WOX28297.1"/>
    <property type="molecule type" value="Genomic_DNA"/>
</dbReference>
<gene>
    <name evidence="2" type="ORF">F9Y85_10580</name>
    <name evidence="3" type="ORF">R5H13_16965</name>
</gene>
<proteinExistence type="predicted"/>
<feature type="signal peptide" evidence="1">
    <location>
        <begin position="1"/>
        <end position="16"/>
    </location>
</feature>